<proteinExistence type="predicted"/>
<accession>A0AAV9XRZ5</accession>
<dbReference type="InterPro" id="IPR036770">
    <property type="entry name" value="Ankyrin_rpt-contain_sf"/>
</dbReference>
<keyword evidence="1" id="KW-0677">Repeat</keyword>
<dbReference type="Gene3D" id="1.25.40.20">
    <property type="entry name" value="Ankyrin repeat-containing domain"/>
    <property type="match status" value="2"/>
</dbReference>
<dbReference type="PROSITE" id="PS50088">
    <property type="entry name" value="ANK_REPEAT"/>
    <property type="match status" value="1"/>
</dbReference>
<keyword evidence="5" id="KW-1185">Reference proteome</keyword>
<dbReference type="PANTHER" id="PTHR24198">
    <property type="entry name" value="ANKYRIN REPEAT AND PROTEIN KINASE DOMAIN-CONTAINING PROTEIN"/>
    <property type="match status" value="1"/>
</dbReference>
<evidence type="ECO:0000256" key="3">
    <source>
        <dbReference type="PROSITE-ProRule" id="PRU00023"/>
    </source>
</evidence>
<reference evidence="4 5" key="1">
    <citation type="submission" date="2019-10" db="EMBL/GenBank/DDBJ databases">
        <authorList>
            <person name="Palmer J.M."/>
        </authorList>
    </citation>
    <scope>NUCLEOTIDE SEQUENCE [LARGE SCALE GENOMIC DNA]</scope>
    <source>
        <strain evidence="4 5">TWF694</strain>
    </source>
</reference>
<dbReference type="EMBL" id="JAVHJO010000001">
    <property type="protein sequence ID" value="KAK6544726.1"/>
    <property type="molecule type" value="Genomic_DNA"/>
</dbReference>
<sequence>MINEVWGLKKTIKHSDLVLIENEKRKRGRDGKKNVYKVRGRVVKEAEIERKQRRHYFTVLEQHQRKIACLTIEGTNQTSNEIELSTPSPSVQSPLSEIYFGTPGRTMSPSSEIVSRLGEREDRDFGSSIIISGSIRDHLLPSSSEPPQDSFSTLFSNISSIKFDTLFHTQIKAFFQEPTIYTFPFTRNKSTTVYDIFLEPIADINQWAANSISQSLTSLSSTGLFLNFLKSYMILISNNIDEPSIRRRRMDRFIESGLVWNHRTVLEAILEEQQATEIDRLRTLDTDIEHRDHTTTAVCDICDVWVRDHASPLRLIVRSFAVELLYSAARLGNLEIVNLLLDSGFLSFFTEDPSPTNTVCATAMQFAIEYRQDAICILLLQQNTKINTRPISDLSPSLLWTAVMVDAPNLIEELIRYGVRDTWLSCDFESNRWFQYRCHLEETGFSWVRDMDQGVIYKTEIQTALELSVALRRFDCFRILAQAHSARGRNFSSFTGNWGLLHIAAYNRDSTMMKEIIDYFGVQENMDQKRLFSQCGEKILYSALAISIKKRDSSCTQFLLDRGARIARVNPANFGWSDIRSKLEFPRKTGEVSFKESLRQRGLVLVIQKLEKFALQQENEVRFDPLFTDSSDEDRYYDNPYLGFSHKFRYFDPSWVSETFAIYEILYPEVLRKDLSLLYTNTFQLLSHFFESVSLEICTCQVELYPPTQLSLEIKGKLYNEKEALEYIRMFEGGVAELWVSDVVLCKHENGVVIISFPLLDDVRSVRDTIQRLETQYASQIEAGPAVMLIRKMDEFCFERLRSEDENGDEDKGIDARGEFIKHKGSKFISELNNFFSSYKENLHQILSHSLSIPDREFQKELCDMAFKHLEDLDFSQQSSLLRLAIHCDFFDFVASVLQQLPCFKMPKDLVCEATWFANKQTFDMVVDSYIVSEGYQGLEIPLIASIISGQKDKAEKLLWATNIDYYFGGETTLLELATVLGRLEIAKILLEAGASKNIGSAGLCAADKGYFEISTVIRDAMKAIYAKNGASIALRGFGLPSTPSAETVSLGEDSAISSGSILHAENQMEIGESFEKPIGNSLEDKEMTSSGLNLQNEQTEISLEEILRWPPPEEVLDPSVMFFSS</sequence>
<dbReference type="Proteomes" id="UP001365542">
    <property type="component" value="Unassembled WGS sequence"/>
</dbReference>
<dbReference type="SUPFAM" id="SSF48403">
    <property type="entry name" value="Ankyrin repeat"/>
    <property type="match status" value="1"/>
</dbReference>
<evidence type="ECO:0000313" key="5">
    <source>
        <dbReference type="Proteomes" id="UP001365542"/>
    </source>
</evidence>
<name>A0AAV9XRZ5_9PEZI</name>
<evidence type="ECO:0008006" key="6">
    <source>
        <dbReference type="Google" id="ProtNLM"/>
    </source>
</evidence>
<dbReference type="GO" id="GO:0005737">
    <property type="term" value="C:cytoplasm"/>
    <property type="evidence" value="ECO:0007669"/>
    <property type="project" value="TreeGrafter"/>
</dbReference>
<dbReference type="PANTHER" id="PTHR24198:SF165">
    <property type="entry name" value="ANKYRIN REPEAT-CONTAINING PROTEIN-RELATED"/>
    <property type="match status" value="1"/>
</dbReference>
<gene>
    <name evidence="4" type="ORF">TWF694_001412</name>
</gene>
<organism evidence="4 5">
    <name type="scientific">Orbilia ellipsospora</name>
    <dbReference type="NCBI Taxonomy" id="2528407"/>
    <lineage>
        <taxon>Eukaryota</taxon>
        <taxon>Fungi</taxon>
        <taxon>Dikarya</taxon>
        <taxon>Ascomycota</taxon>
        <taxon>Pezizomycotina</taxon>
        <taxon>Orbiliomycetes</taxon>
        <taxon>Orbiliales</taxon>
        <taxon>Orbiliaceae</taxon>
        <taxon>Orbilia</taxon>
    </lineage>
</organism>
<dbReference type="SMART" id="SM00248">
    <property type="entry name" value="ANK"/>
    <property type="match status" value="6"/>
</dbReference>
<evidence type="ECO:0000313" key="4">
    <source>
        <dbReference type="EMBL" id="KAK6544726.1"/>
    </source>
</evidence>
<comment type="caution">
    <text evidence="4">The sequence shown here is derived from an EMBL/GenBank/DDBJ whole genome shotgun (WGS) entry which is preliminary data.</text>
</comment>
<feature type="repeat" description="ANK" evidence="3">
    <location>
        <begin position="970"/>
        <end position="1002"/>
    </location>
</feature>
<evidence type="ECO:0000256" key="2">
    <source>
        <dbReference type="ARBA" id="ARBA00023043"/>
    </source>
</evidence>
<protein>
    <recommendedName>
        <fullName evidence="6">Ankyrin repeat protein</fullName>
    </recommendedName>
</protein>
<keyword evidence="2 3" id="KW-0040">ANK repeat</keyword>
<dbReference type="AlphaFoldDB" id="A0AAV9XRZ5"/>
<dbReference type="InterPro" id="IPR002110">
    <property type="entry name" value="Ankyrin_rpt"/>
</dbReference>
<evidence type="ECO:0000256" key="1">
    <source>
        <dbReference type="ARBA" id="ARBA00022737"/>
    </source>
</evidence>